<dbReference type="Pfam" id="PF13472">
    <property type="entry name" value="Lipase_GDSL_2"/>
    <property type="match status" value="1"/>
</dbReference>
<feature type="chain" id="PRO_5020351415" evidence="3">
    <location>
        <begin position="27"/>
        <end position="287"/>
    </location>
</feature>
<dbReference type="PANTHER" id="PTHR37981:SF1">
    <property type="entry name" value="SGNH HYDROLASE-TYPE ESTERASE DOMAIN-CONTAINING PROTEIN"/>
    <property type="match status" value="1"/>
</dbReference>
<sequence>MRHKATIFAVAAAVTAGLLSGGTASATPKYRNYVALGDSYVSIASLLTVEDKVGCFRSRDNYPHVLAAKLGVARLTDVSCGSATTEHMTTPQQTPLFGTNPPQFDALNPDVDLVTLTVGGNDFGLESTFGKCGLLSATNPFGNPCQQANRNPDGSDQFLGKIEKEVAPKVAAVVRGVTERAPNATVLLVGYLRLLPDTKGCWPAMPIAAGDVPYLNVVQQRLTDALTRNTGGKVVAFDPTSLTGHDACTAPGTRWVEPVLPASPTTPVHPNVLGQRNLGERLAAALR</sequence>
<dbReference type="SUPFAM" id="SSF52266">
    <property type="entry name" value="SGNH hydrolase"/>
    <property type="match status" value="1"/>
</dbReference>
<name>A0A4Q7L6G6_9PSEU</name>
<dbReference type="GO" id="GO:0019433">
    <property type="term" value="P:triglyceride catabolic process"/>
    <property type="evidence" value="ECO:0007669"/>
    <property type="project" value="TreeGrafter"/>
</dbReference>
<feature type="signal peptide" evidence="3">
    <location>
        <begin position="1"/>
        <end position="26"/>
    </location>
</feature>
<evidence type="ECO:0000313" key="6">
    <source>
        <dbReference type="Proteomes" id="UP000294257"/>
    </source>
</evidence>
<dbReference type="OrthoDB" id="5503950at2"/>
<organism evidence="5 6">
    <name type="scientific">Herbihabitans rhizosphaerae</name>
    <dbReference type="NCBI Taxonomy" id="1872711"/>
    <lineage>
        <taxon>Bacteria</taxon>
        <taxon>Bacillati</taxon>
        <taxon>Actinomycetota</taxon>
        <taxon>Actinomycetes</taxon>
        <taxon>Pseudonocardiales</taxon>
        <taxon>Pseudonocardiaceae</taxon>
        <taxon>Herbihabitans</taxon>
    </lineage>
</organism>
<dbReference type="Proteomes" id="UP000294257">
    <property type="component" value="Unassembled WGS sequence"/>
</dbReference>
<keyword evidence="5" id="KW-0378">Hydrolase</keyword>
<dbReference type="RefSeq" id="WP_130342481.1">
    <property type="nucleotide sequence ID" value="NZ_SGWQ01000001.1"/>
</dbReference>
<keyword evidence="3" id="KW-0732">Signal</keyword>
<dbReference type="InterPro" id="IPR036514">
    <property type="entry name" value="SGNH_hydro_sf"/>
</dbReference>
<feature type="domain" description="SGNH hydrolase-type esterase" evidence="4">
    <location>
        <begin position="35"/>
        <end position="276"/>
    </location>
</feature>
<comment type="caution">
    <text evidence="5">The sequence shown here is derived from an EMBL/GenBank/DDBJ whole genome shotgun (WGS) entry which is preliminary data.</text>
</comment>
<dbReference type="InterPro" id="IPR013830">
    <property type="entry name" value="SGNH_hydro"/>
</dbReference>
<feature type="active site" description="Nucleophile" evidence="1">
    <location>
        <position position="39"/>
    </location>
</feature>
<feature type="active site" evidence="1">
    <location>
        <position position="269"/>
    </location>
</feature>
<protein>
    <submittedName>
        <fullName evidence="5">GDSL-like lipase/acylhydrolase family protein</fullName>
    </submittedName>
</protein>
<keyword evidence="2" id="KW-1015">Disulfide bond</keyword>
<dbReference type="CDD" id="cd01823">
    <property type="entry name" value="SEST_like"/>
    <property type="match status" value="1"/>
</dbReference>
<accession>A0A4Q7L6G6</accession>
<proteinExistence type="predicted"/>
<evidence type="ECO:0000256" key="2">
    <source>
        <dbReference type="PIRSR" id="PIRSR637460-2"/>
    </source>
</evidence>
<dbReference type="GO" id="GO:0004806">
    <property type="term" value="F:triacylglycerol lipase activity"/>
    <property type="evidence" value="ECO:0007669"/>
    <property type="project" value="TreeGrafter"/>
</dbReference>
<gene>
    <name evidence="5" type="ORF">EV193_101736</name>
</gene>
<feature type="disulfide bond" evidence="2">
    <location>
        <begin position="201"/>
        <end position="248"/>
    </location>
</feature>
<evidence type="ECO:0000259" key="4">
    <source>
        <dbReference type="Pfam" id="PF13472"/>
    </source>
</evidence>
<evidence type="ECO:0000313" key="5">
    <source>
        <dbReference type="EMBL" id="RZS44856.1"/>
    </source>
</evidence>
<feature type="disulfide bond" evidence="2">
    <location>
        <begin position="55"/>
        <end position="80"/>
    </location>
</feature>
<evidence type="ECO:0000256" key="1">
    <source>
        <dbReference type="PIRSR" id="PIRSR637460-1"/>
    </source>
</evidence>
<reference evidence="5 6" key="1">
    <citation type="submission" date="2019-02" db="EMBL/GenBank/DDBJ databases">
        <title>Genomic Encyclopedia of Type Strains, Phase IV (KMG-IV): sequencing the most valuable type-strain genomes for metagenomic binning, comparative biology and taxonomic classification.</title>
        <authorList>
            <person name="Goeker M."/>
        </authorList>
    </citation>
    <scope>NUCLEOTIDE SEQUENCE [LARGE SCALE GENOMIC DNA]</scope>
    <source>
        <strain evidence="5 6">DSM 101727</strain>
    </source>
</reference>
<keyword evidence="6" id="KW-1185">Reference proteome</keyword>
<dbReference type="InterPro" id="IPR037460">
    <property type="entry name" value="SEST-like"/>
</dbReference>
<feature type="disulfide bond" evidence="2">
    <location>
        <begin position="132"/>
        <end position="145"/>
    </location>
</feature>
<dbReference type="EMBL" id="SGWQ01000001">
    <property type="protein sequence ID" value="RZS44856.1"/>
    <property type="molecule type" value="Genomic_DNA"/>
</dbReference>
<dbReference type="PANTHER" id="PTHR37981">
    <property type="entry name" value="LIPASE 2"/>
    <property type="match status" value="1"/>
</dbReference>
<dbReference type="AlphaFoldDB" id="A0A4Q7L6G6"/>
<dbReference type="Gene3D" id="3.40.50.1110">
    <property type="entry name" value="SGNH hydrolase"/>
    <property type="match status" value="1"/>
</dbReference>
<evidence type="ECO:0000256" key="3">
    <source>
        <dbReference type="SAM" id="SignalP"/>
    </source>
</evidence>